<evidence type="ECO:0000256" key="1">
    <source>
        <dbReference type="SAM" id="MobiDB-lite"/>
    </source>
</evidence>
<name>A0AA38P255_9AGAR</name>
<accession>A0AA38P255</accession>
<proteinExistence type="predicted"/>
<reference evidence="2" key="1">
    <citation type="submission" date="2022-08" db="EMBL/GenBank/DDBJ databases">
        <authorList>
            <consortium name="DOE Joint Genome Institute"/>
            <person name="Min B."/>
            <person name="Riley R."/>
            <person name="Sierra-Patev S."/>
            <person name="Naranjo-Ortiz M."/>
            <person name="Looney B."/>
            <person name="Konkel Z."/>
            <person name="Slot J.C."/>
            <person name="Sakamoto Y."/>
            <person name="Steenwyk J.L."/>
            <person name="Rokas A."/>
            <person name="Carro J."/>
            <person name="Camarero S."/>
            <person name="Ferreira P."/>
            <person name="Molpeceres G."/>
            <person name="Ruiz-Duenas F.J."/>
            <person name="Serrano A."/>
            <person name="Henrissat B."/>
            <person name="Drula E."/>
            <person name="Hughes K.W."/>
            <person name="Mata J.L."/>
            <person name="Ishikawa N.K."/>
            <person name="Vargas-Isla R."/>
            <person name="Ushijima S."/>
            <person name="Smith C.A."/>
            <person name="Ahrendt S."/>
            <person name="Andreopoulos W."/>
            <person name="He G."/>
            <person name="Labutti K."/>
            <person name="Lipzen A."/>
            <person name="Ng V."/>
            <person name="Sandor L."/>
            <person name="Barry K."/>
            <person name="Martinez A.T."/>
            <person name="Xiao Y."/>
            <person name="Gibbons J.G."/>
            <person name="Terashima K."/>
            <person name="Hibbett D.S."/>
            <person name="Grigoriev I.V."/>
        </authorList>
    </citation>
    <scope>NUCLEOTIDE SEQUENCE</scope>
    <source>
        <strain evidence="2">TFB9207</strain>
    </source>
</reference>
<dbReference type="AlphaFoldDB" id="A0AA38P255"/>
<dbReference type="EMBL" id="MU806469">
    <property type="protein sequence ID" value="KAJ3834922.1"/>
    <property type="molecule type" value="Genomic_DNA"/>
</dbReference>
<dbReference type="Proteomes" id="UP001163846">
    <property type="component" value="Unassembled WGS sequence"/>
</dbReference>
<comment type="caution">
    <text evidence="2">The sequence shown here is derived from an EMBL/GenBank/DDBJ whole genome shotgun (WGS) entry which is preliminary data.</text>
</comment>
<protein>
    <submittedName>
        <fullName evidence="2">Uncharacterized protein</fullName>
    </submittedName>
</protein>
<evidence type="ECO:0000313" key="2">
    <source>
        <dbReference type="EMBL" id="KAJ3834922.1"/>
    </source>
</evidence>
<gene>
    <name evidence="2" type="ORF">F5878DRAFT_694626</name>
</gene>
<keyword evidence="3" id="KW-1185">Reference proteome</keyword>
<sequence>MAHLANSAPLRLMSDSICSNLNKNSSNPLEQPKLTIRIPPLKQVQNSKISMDTNRRPNRKHFSVRFVERFSSPPPLVFKPTAIEDDLATVQHSQATSSTDPECAFIATLEYKSEEESEEESPRELADVSMSDITNEGFATYSSQNPQHDKRPTTVALGDLFNLNRLPQHLLENPSERAQLTESSSRITFSRPIAAASLPFHNPISPYPRNLLPSRPISPPLRGSYPTPPPSQSPMTPRASPSFIRSPSLKYSGPLPTMHREHSSPIKFKKNNYRAASEDMMVDPQENTSSQSMDIAGVDLETDMVVDQRGSGFFRDHPTIASPYTTAHEVDPEPMSDIDVVHHSDQGQEPVWNALLEDFDMSVDPPVEVDHNDLGMESNSVDEKEVINDEDGDDLYDKYDLVYPTLE</sequence>
<feature type="region of interest" description="Disordered" evidence="1">
    <location>
        <begin position="211"/>
        <end position="247"/>
    </location>
</feature>
<feature type="compositionally biased region" description="Low complexity" evidence="1">
    <location>
        <begin position="211"/>
        <end position="224"/>
    </location>
</feature>
<evidence type="ECO:0000313" key="3">
    <source>
        <dbReference type="Proteomes" id="UP001163846"/>
    </source>
</evidence>
<organism evidence="2 3">
    <name type="scientific">Lentinula raphanica</name>
    <dbReference type="NCBI Taxonomy" id="153919"/>
    <lineage>
        <taxon>Eukaryota</taxon>
        <taxon>Fungi</taxon>
        <taxon>Dikarya</taxon>
        <taxon>Basidiomycota</taxon>
        <taxon>Agaricomycotina</taxon>
        <taxon>Agaricomycetes</taxon>
        <taxon>Agaricomycetidae</taxon>
        <taxon>Agaricales</taxon>
        <taxon>Marasmiineae</taxon>
        <taxon>Omphalotaceae</taxon>
        <taxon>Lentinula</taxon>
    </lineage>
</organism>